<comment type="caution">
    <text evidence="1">The sequence shown here is derived from an EMBL/GenBank/DDBJ whole genome shotgun (WGS) entry which is preliminary data.</text>
</comment>
<protein>
    <submittedName>
        <fullName evidence="1">Uncharacterized protein</fullName>
    </submittedName>
</protein>
<sequence>MKHLYSYLRYAHSECDNIMYINIANSYINNKYENGINSNRVKEIFEKYGFKILNEYTIDTFSFLDESQILYTSNIKVIEFSNIK</sequence>
<keyword evidence="2" id="KW-1185">Reference proteome</keyword>
<dbReference type="OrthoDB" id="10466714at2759"/>
<evidence type="ECO:0000313" key="2">
    <source>
        <dbReference type="Proteomes" id="UP000193944"/>
    </source>
</evidence>
<dbReference type="EMBL" id="MCFG01000185">
    <property type="protein sequence ID" value="ORX79161.1"/>
    <property type="molecule type" value="Genomic_DNA"/>
</dbReference>
<evidence type="ECO:0000313" key="1">
    <source>
        <dbReference type="EMBL" id="ORX79161.1"/>
    </source>
</evidence>
<reference evidence="1 2" key="1">
    <citation type="submission" date="2016-08" db="EMBL/GenBank/DDBJ databases">
        <title>A Parts List for Fungal Cellulosomes Revealed by Comparative Genomics.</title>
        <authorList>
            <consortium name="DOE Joint Genome Institute"/>
            <person name="Haitjema C.H."/>
            <person name="Gilmore S.P."/>
            <person name="Henske J.K."/>
            <person name="Solomon K.V."/>
            <person name="De Groot R."/>
            <person name="Kuo A."/>
            <person name="Mondo S.J."/>
            <person name="Salamov A.A."/>
            <person name="Labutti K."/>
            <person name="Zhao Z."/>
            <person name="Chiniquy J."/>
            <person name="Barry K."/>
            <person name="Brewer H.M."/>
            <person name="Purvine S.O."/>
            <person name="Wright A.T."/>
            <person name="Boxma B."/>
            <person name="Van Alen T."/>
            <person name="Hackstein J.H."/>
            <person name="Baker S.E."/>
            <person name="Grigoriev I.V."/>
            <person name="O'Malley M.A."/>
        </authorList>
    </citation>
    <scope>NUCLEOTIDE SEQUENCE [LARGE SCALE GENOMIC DNA]</scope>
    <source>
        <strain evidence="1 2">S4</strain>
    </source>
</reference>
<reference evidence="1 2" key="2">
    <citation type="submission" date="2016-08" db="EMBL/GenBank/DDBJ databases">
        <title>Pervasive Adenine N6-methylation of Active Genes in Fungi.</title>
        <authorList>
            <consortium name="DOE Joint Genome Institute"/>
            <person name="Mondo S.J."/>
            <person name="Dannebaum R.O."/>
            <person name="Kuo R.C."/>
            <person name="Labutti K."/>
            <person name="Haridas S."/>
            <person name="Kuo A."/>
            <person name="Salamov A."/>
            <person name="Ahrendt S.R."/>
            <person name="Lipzen A."/>
            <person name="Sullivan W."/>
            <person name="Andreopoulos W.B."/>
            <person name="Clum A."/>
            <person name="Lindquist E."/>
            <person name="Daum C."/>
            <person name="Ramamoorthy G.K."/>
            <person name="Gryganskyi A."/>
            <person name="Culley D."/>
            <person name="Magnuson J.K."/>
            <person name="James T.Y."/>
            <person name="O'Malley M.A."/>
            <person name="Stajich J.E."/>
            <person name="Spatafora J.W."/>
            <person name="Visel A."/>
            <person name="Grigoriev I.V."/>
        </authorList>
    </citation>
    <scope>NUCLEOTIDE SEQUENCE [LARGE SCALE GENOMIC DNA]</scope>
    <source>
        <strain evidence="1 2">S4</strain>
    </source>
</reference>
<dbReference type="AlphaFoldDB" id="A0A1Y1X025"/>
<organism evidence="1 2">
    <name type="scientific">Anaeromyces robustus</name>
    <dbReference type="NCBI Taxonomy" id="1754192"/>
    <lineage>
        <taxon>Eukaryota</taxon>
        <taxon>Fungi</taxon>
        <taxon>Fungi incertae sedis</taxon>
        <taxon>Chytridiomycota</taxon>
        <taxon>Chytridiomycota incertae sedis</taxon>
        <taxon>Neocallimastigomycetes</taxon>
        <taxon>Neocallimastigales</taxon>
        <taxon>Neocallimastigaceae</taxon>
        <taxon>Anaeromyces</taxon>
    </lineage>
</organism>
<name>A0A1Y1X025_9FUNG</name>
<accession>A0A1Y1X025</accession>
<proteinExistence type="predicted"/>
<dbReference type="Proteomes" id="UP000193944">
    <property type="component" value="Unassembled WGS sequence"/>
</dbReference>
<gene>
    <name evidence="1" type="ORF">BCR32DRAFT_281663</name>
</gene>